<dbReference type="GO" id="GO:0046872">
    <property type="term" value="F:metal ion binding"/>
    <property type="evidence" value="ECO:0007669"/>
    <property type="project" value="UniProtKB-KW"/>
</dbReference>
<organism evidence="8 9">
    <name type="scientific">Tenacibaculum jejuense</name>
    <dbReference type="NCBI Taxonomy" id="584609"/>
    <lineage>
        <taxon>Bacteria</taxon>
        <taxon>Pseudomonadati</taxon>
        <taxon>Bacteroidota</taxon>
        <taxon>Flavobacteriia</taxon>
        <taxon>Flavobacteriales</taxon>
        <taxon>Flavobacteriaceae</taxon>
        <taxon>Tenacibaculum</taxon>
    </lineage>
</organism>
<keyword evidence="3 6" id="KW-0378">Hydrolase</keyword>
<dbReference type="GO" id="GO:0004222">
    <property type="term" value="F:metalloendopeptidase activity"/>
    <property type="evidence" value="ECO:0007669"/>
    <property type="project" value="InterPro"/>
</dbReference>
<accession>A0A238UCH4</accession>
<dbReference type="Gene3D" id="3.30.2010.10">
    <property type="entry name" value="Metalloproteases ('zincins'), catalytic domain"/>
    <property type="match status" value="1"/>
</dbReference>
<sequence length="278" mass="30976">MRKILVFIGILSLFIQCDTVPITGRKRVNFVSDAQVLPMSFQQYDGFLKENKSKIINNTKQARELKTIGKNIAGAVDRFMRANEMTAEANSYRWEFNLINDKTINAWCMPGGKVVFYTGIMPICANTNGVAAVMGHEVAHAFAKHGQERMSSAQMQQFGGMAVALGTASSKQSNLWNMAYGITSQLGMLKFSRTHETEADKLGLVFMIMAGYKGEEAVNVWFRMSENAKKTGSKAPPEFLSTHPHNQTRITDLRAYLPTAKQLAAKYNAQTKNMGVRK</sequence>
<evidence type="ECO:0000313" key="9">
    <source>
        <dbReference type="Proteomes" id="UP000215214"/>
    </source>
</evidence>
<keyword evidence="4 6" id="KW-0862">Zinc</keyword>
<feature type="domain" description="Peptidase M48" evidence="7">
    <location>
        <begin position="81"/>
        <end position="255"/>
    </location>
</feature>
<dbReference type="RefSeq" id="WP_095072416.1">
    <property type="nucleotide sequence ID" value="NZ_LT899436.1"/>
</dbReference>
<keyword evidence="2" id="KW-0479">Metal-binding</keyword>
<gene>
    <name evidence="8" type="ORF">TJEJU_2425</name>
</gene>
<dbReference type="GO" id="GO:0016020">
    <property type="term" value="C:membrane"/>
    <property type="evidence" value="ECO:0007669"/>
    <property type="project" value="TreeGrafter"/>
</dbReference>
<dbReference type="Pfam" id="PF01435">
    <property type="entry name" value="Peptidase_M48"/>
    <property type="match status" value="1"/>
</dbReference>
<proteinExistence type="inferred from homology"/>
<evidence type="ECO:0000256" key="2">
    <source>
        <dbReference type="ARBA" id="ARBA00022723"/>
    </source>
</evidence>
<dbReference type="GO" id="GO:0051603">
    <property type="term" value="P:proteolysis involved in protein catabolic process"/>
    <property type="evidence" value="ECO:0007669"/>
    <property type="project" value="TreeGrafter"/>
</dbReference>
<dbReference type="PANTHER" id="PTHR22726:SF1">
    <property type="entry name" value="METALLOENDOPEPTIDASE OMA1, MITOCHONDRIAL"/>
    <property type="match status" value="1"/>
</dbReference>
<name>A0A238UCH4_9FLAO</name>
<keyword evidence="1 6" id="KW-0645">Protease</keyword>
<dbReference type="CDD" id="cd07331">
    <property type="entry name" value="M48C_Oma1_like"/>
    <property type="match status" value="1"/>
</dbReference>
<reference evidence="8 9" key="1">
    <citation type="submission" date="2017-07" db="EMBL/GenBank/DDBJ databases">
        <authorList>
            <person name="Sun Z.S."/>
            <person name="Albrecht U."/>
            <person name="Echele G."/>
            <person name="Lee C.C."/>
        </authorList>
    </citation>
    <scope>NUCLEOTIDE SEQUENCE [LARGE SCALE GENOMIC DNA]</scope>
    <source>
        <strain evidence="9">type strain: KCTC 22618</strain>
    </source>
</reference>
<dbReference type="KEGG" id="tje:TJEJU_2425"/>
<dbReference type="InterPro" id="IPR001915">
    <property type="entry name" value="Peptidase_M48"/>
</dbReference>
<evidence type="ECO:0000259" key="7">
    <source>
        <dbReference type="Pfam" id="PF01435"/>
    </source>
</evidence>
<keyword evidence="9" id="KW-1185">Reference proteome</keyword>
<evidence type="ECO:0000256" key="4">
    <source>
        <dbReference type="ARBA" id="ARBA00022833"/>
    </source>
</evidence>
<dbReference type="Proteomes" id="UP000215214">
    <property type="component" value="Chromosome TJEJU"/>
</dbReference>
<evidence type="ECO:0000313" key="8">
    <source>
        <dbReference type="EMBL" id="SNR16110.1"/>
    </source>
</evidence>
<dbReference type="OrthoDB" id="9810445at2"/>
<dbReference type="PANTHER" id="PTHR22726">
    <property type="entry name" value="METALLOENDOPEPTIDASE OMA1"/>
    <property type="match status" value="1"/>
</dbReference>
<protein>
    <submittedName>
        <fullName evidence="8">Peptidase family M48</fullName>
    </submittedName>
</protein>
<evidence type="ECO:0000256" key="5">
    <source>
        <dbReference type="ARBA" id="ARBA00023049"/>
    </source>
</evidence>
<dbReference type="InterPro" id="IPR051156">
    <property type="entry name" value="Mito/Outer_Membr_Metalloprot"/>
</dbReference>
<evidence type="ECO:0000256" key="1">
    <source>
        <dbReference type="ARBA" id="ARBA00022670"/>
    </source>
</evidence>
<dbReference type="EMBL" id="LT899436">
    <property type="protein sequence ID" value="SNR16110.1"/>
    <property type="molecule type" value="Genomic_DNA"/>
</dbReference>
<evidence type="ECO:0000256" key="3">
    <source>
        <dbReference type="ARBA" id="ARBA00022801"/>
    </source>
</evidence>
<evidence type="ECO:0000256" key="6">
    <source>
        <dbReference type="RuleBase" id="RU003983"/>
    </source>
</evidence>
<comment type="cofactor">
    <cofactor evidence="6">
        <name>Zn(2+)</name>
        <dbReference type="ChEBI" id="CHEBI:29105"/>
    </cofactor>
    <text evidence="6">Binds 1 zinc ion per subunit.</text>
</comment>
<dbReference type="AlphaFoldDB" id="A0A238UCH4"/>
<keyword evidence="5 6" id="KW-0482">Metalloprotease</keyword>
<comment type="similarity">
    <text evidence="6">Belongs to the peptidase M48 family.</text>
</comment>